<feature type="signal peptide" evidence="1">
    <location>
        <begin position="1"/>
        <end position="26"/>
    </location>
</feature>
<feature type="domain" description="Dienelactone hydrolase" evidence="2">
    <location>
        <begin position="28"/>
        <end position="126"/>
    </location>
</feature>
<dbReference type="AlphaFoldDB" id="A0A9K3I022"/>
<accession>A0A9K3I022</accession>
<dbReference type="InterPro" id="IPR002925">
    <property type="entry name" value="Dienelactn_hydro"/>
</dbReference>
<comment type="caution">
    <text evidence="3">The sequence shown here is derived from an EMBL/GenBank/DDBJ whole genome shotgun (WGS) entry which is preliminary data.</text>
</comment>
<dbReference type="Gramene" id="mRNA:HanXRQr2_Chr10g0456571">
    <property type="protein sequence ID" value="mRNA:HanXRQr2_Chr10g0456571"/>
    <property type="gene ID" value="HanXRQr2_Chr10g0456571"/>
</dbReference>
<evidence type="ECO:0000259" key="2">
    <source>
        <dbReference type="Pfam" id="PF01738"/>
    </source>
</evidence>
<dbReference type="PANTHER" id="PTHR17630:SF97">
    <property type="entry name" value="ENDO-1,31,4-BETA-D-GLUCANASE-LIKE"/>
    <property type="match status" value="1"/>
</dbReference>
<proteinExistence type="predicted"/>
<name>A0A9K3I022_HELAN</name>
<dbReference type="Proteomes" id="UP000215914">
    <property type="component" value="Unassembled WGS sequence"/>
</dbReference>
<dbReference type="Gene3D" id="3.40.50.1820">
    <property type="entry name" value="alpha/beta hydrolase"/>
    <property type="match status" value="1"/>
</dbReference>
<keyword evidence="1" id="KW-0732">Signal</keyword>
<gene>
    <name evidence="3" type="ORF">HanXRQr2_Chr10g0456571</name>
</gene>
<organism evidence="3 4">
    <name type="scientific">Helianthus annuus</name>
    <name type="common">Common sunflower</name>
    <dbReference type="NCBI Taxonomy" id="4232"/>
    <lineage>
        <taxon>Eukaryota</taxon>
        <taxon>Viridiplantae</taxon>
        <taxon>Streptophyta</taxon>
        <taxon>Embryophyta</taxon>
        <taxon>Tracheophyta</taxon>
        <taxon>Spermatophyta</taxon>
        <taxon>Magnoliopsida</taxon>
        <taxon>eudicotyledons</taxon>
        <taxon>Gunneridae</taxon>
        <taxon>Pentapetalae</taxon>
        <taxon>asterids</taxon>
        <taxon>campanulids</taxon>
        <taxon>Asterales</taxon>
        <taxon>Asteraceae</taxon>
        <taxon>Asteroideae</taxon>
        <taxon>Heliantheae alliance</taxon>
        <taxon>Heliantheae</taxon>
        <taxon>Helianthus</taxon>
    </lineage>
</organism>
<feature type="chain" id="PRO_5039900438" evidence="1">
    <location>
        <begin position="27"/>
        <end position="143"/>
    </location>
</feature>
<evidence type="ECO:0000313" key="3">
    <source>
        <dbReference type="EMBL" id="KAF5787768.1"/>
    </source>
</evidence>
<evidence type="ECO:0000313" key="4">
    <source>
        <dbReference type="Proteomes" id="UP000215914"/>
    </source>
</evidence>
<dbReference type="PANTHER" id="PTHR17630">
    <property type="entry name" value="DIENELACTONE HYDROLASE"/>
    <property type="match status" value="1"/>
</dbReference>
<dbReference type="Pfam" id="PF01738">
    <property type="entry name" value="DLH"/>
    <property type="match status" value="1"/>
</dbReference>
<sequence>MRYHLSVKRPFPVASLLYIFIQLVDPLQLADKVAAAGYYVLVPDFLFGDYWTPETQLDDWTKKHAPEQTVEFAKPVVQALKEKGISKLGSAGFCWGAKAVADLAKEAEIQVAALLHPNFVTLDDIKGMFCSTTLIIRGEGVVT</sequence>
<protein>
    <submittedName>
        <fullName evidence="3">Dienelactone hydrolase, alpha/Beta hydrolase</fullName>
    </submittedName>
</protein>
<dbReference type="EMBL" id="MNCJ02000325">
    <property type="protein sequence ID" value="KAF5787768.1"/>
    <property type="molecule type" value="Genomic_DNA"/>
</dbReference>
<keyword evidence="3" id="KW-0378">Hydrolase</keyword>
<reference evidence="3" key="1">
    <citation type="journal article" date="2017" name="Nature">
        <title>The sunflower genome provides insights into oil metabolism, flowering and Asterid evolution.</title>
        <authorList>
            <person name="Badouin H."/>
            <person name="Gouzy J."/>
            <person name="Grassa C.J."/>
            <person name="Murat F."/>
            <person name="Staton S.E."/>
            <person name="Cottret L."/>
            <person name="Lelandais-Briere C."/>
            <person name="Owens G.L."/>
            <person name="Carrere S."/>
            <person name="Mayjonade B."/>
            <person name="Legrand L."/>
            <person name="Gill N."/>
            <person name="Kane N.C."/>
            <person name="Bowers J.E."/>
            <person name="Hubner S."/>
            <person name="Bellec A."/>
            <person name="Berard A."/>
            <person name="Berges H."/>
            <person name="Blanchet N."/>
            <person name="Boniface M.C."/>
            <person name="Brunel D."/>
            <person name="Catrice O."/>
            <person name="Chaidir N."/>
            <person name="Claudel C."/>
            <person name="Donnadieu C."/>
            <person name="Faraut T."/>
            <person name="Fievet G."/>
            <person name="Helmstetter N."/>
            <person name="King M."/>
            <person name="Knapp S.J."/>
            <person name="Lai Z."/>
            <person name="Le Paslier M.C."/>
            <person name="Lippi Y."/>
            <person name="Lorenzon L."/>
            <person name="Mandel J.R."/>
            <person name="Marage G."/>
            <person name="Marchand G."/>
            <person name="Marquand E."/>
            <person name="Bret-Mestries E."/>
            <person name="Morien E."/>
            <person name="Nambeesan S."/>
            <person name="Nguyen T."/>
            <person name="Pegot-Espagnet P."/>
            <person name="Pouilly N."/>
            <person name="Raftis F."/>
            <person name="Sallet E."/>
            <person name="Schiex T."/>
            <person name="Thomas J."/>
            <person name="Vandecasteele C."/>
            <person name="Vares D."/>
            <person name="Vear F."/>
            <person name="Vautrin S."/>
            <person name="Crespi M."/>
            <person name="Mangin B."/>
            <person name="Burke J.M."/>
            <person name="Salse J."/>
            <person name="Munos S."/>
            <person name="Vincourt P."/>
            <person name="Rieseberg L.H."/>
            <person name="Langlade N.B."/>
        </authorList>
    </citation>
    <scope>NUCLEOTIDE SEQUENCE</scope>
    <source>
        <tissue evidence="3">Leaves</tissue>
    </source>
</reference>
<dbReference type="InterPro" id="IPR029058">
    <property type="entry name" value="AB_hydrolase_fold"/>
</dbReference>
<keyword evidence="4" id="KW-1185">Reference proteome</keyword>
<dbReference type="GO" id="GO:0016787">
    <property type="term" value="F:hydrolase activity"/>
    <property type="evidence" value="ECO:0007669"/>
    <property type="project" value="UniProtKB-KW"/>
</dbReference>
<evidence type="ECO:0000256" key="1">
    <source>
        <dbReference type="SAM" id="SignalP"/>
    </source>
</evidence>
<dbReference type="SUPFAM" id="SSF53474">
    <property type="entry name" value="alpha/beta-Hydrolases"/>
    <property type="match status" value="1"/>
</dbReference>
<reference evidence="3" key="2">
    <citation type="submission" date="2020-06" db="EMBL/GenBank/DDBJ databases">
        <title>Helianthus annuus Genome sequencing and assembly Release 2.</title>
        <authorList>
            <person name="Gouzy J."/>
            <person name="Langlade N."/>
            <person name="Munos S."/>
        </authorList>
    </citation>
    <scope>NUCLEOTIDE SEQUENCE</scope>
    <source>
        <tissue evidence="3">Leaves</tissue>
    </source>
</reference>